<dbReference type="Gene3D" id="3.40.440.10">
    <property type="entry name" value="Adenylosuccinate Synthetase, subunit A, domain 1"/>
    <property type="match status" value="1"/>
</dbReference>
<evidence type="ECO:0000256" key="2">
    <source>
        <dbReference type="ARBA" id="ARBA00022723"/>
    </source>
</evidence>
<sequence>ELYRCIGDTGKFLRQEVAKGTDILFESANGIHLDIDHGTFPFVTSSAVGPAAIPQSCGLPNVHLDRIIGVIKCYATRVGEGPFPSEISGKLADRIREAGNEFGTTTGRPRRIGWFDIDKTKEAVELTGATEIAIMHFDTLEGMDHIRMMIGGELIYLKGWTSLLGRGFYEFVKTIEQEVGVPVSMAGYGPERDQIEMRSVVRHVVGS</sequence>
<evidence type="ECO:0000256" key="1">
    <source>
        <dbReference type="ARBA" id="ARBA00022598"/>
    </source>
</evidence>
<keyword evidence="2" id="KW-0479">Metal-binding</keyword>
<dbReference type="InterPro" id="IPR042111">
    <property type="entry name" value="Adenylosuccinate_synth_dom3"/>
</dbReference>
<dbReference type="Gene3D" id="3.90.170.10">
    <property type="entry name" value="Adenylosuccinate Synthetase, subunit A, domain 3"/>
    <property type="match status" value="1"/>
</dbReference>
<feature type="non-terminal residue" evidence="7">
    <location>
        <position position="1"/>
    </location>
</feature>
<dbReference type="SUPFAM" id="SSF52540">
    <property type="entry name" value="P-loop containing nucleoside triphosphate hydrolases"/>
    <property type="match status" value="1"/>
</dbReference>
<gene>
    <name evidence="7" type="ORF">LCGC14_2796450</name>
</gene>
<protein>
    <recommendedName>
        <fullName evidence="8">Adenylosuccinate synthase</fullName>
    </recommendedName>
</protein>
<keyword evidence="5" id="KW-0460">Magnesium</keyword>
<name>A0A0F9AXP4_9ZZZZ</name>
<keyword evidence="6" id="KW-0342">GTP-binding</keyword>
<keyword evidence="4" id="KW-0658">Purine biosynthesis</keyword>
<dbReference type="HAMAP" id="MF_00011">
    <property type="entry name" value="Adenylosucc_synth"/>
    <property type="match status" value="1"/>
</dbReference>
<dbReference type="PANTHER" id="PTHR11846">
    <property type="entry name" value="ADENYLOSUCCINATE SYNTHETASE"/>
    <property type="match status" value="1"/>
</dbReference>
<evidence type="ECO:0008006" key="8">
    <source>
        <dbReference type="Google" id="ProtNLM"/>
    </source>
</evidence>
<dbReference type="GO" id="GO:0004019">
    <property type="term" value="F:adenylosuccinate synthase activity"/>
    <property type="evidence" value="ECO:0007669"/>
    <property type="project" value="InterPro"/>
</dbReference>
<comment type="caution">
    <text evidence="7">The sequence shown here is derived from an EMBL/GenBank/DDBJ whole genome shotgun (WGS) entry which is preliminary data.</text>
</comment>
<evidence type="ECO:0000256" key="5">
    <source>
        <dbReference type="ARBA" id="ARBA00022842"/>
    </source>
</evidence>
<dbReference type="InterPro" id="IPR027417">
    <property type="entry name" value="P-loop_NTPase"/>
</dbReference>
<dbReference type="GO" id="GO:0005737">
    <property type="term" value="C:cytoplasm"/>
    <property type="evidence" value="ECO:0007669"/>
    <property type="project" value="TreeGrafter"/>
</dbReference>
<dbReference type="GO" id="GO:0005525">
    <property type="term" value="F:GTP binding"/>
    <property type="evidence" value="ECO:0007669"/>
    <property type="project" value="UniProtKB-KW"/>
</dbReference>
<dbReference type="SMART" id="SM00788">
    <property type="entry name" value="Adenylsucc_synt"/>
    <property type="match status" value="1"/>
</dbReference>
<dbReference type="AlphaFoldDB" id="A0A0F9AXP4"/>
<evidence type="ECO:0000256" key="3">
    <source>
        <dbReference type="ARBA" id="ARBA00022741"/>
    </source>
</evidence>
<dbReference type="InterPro" id="IPR001114">
    <property type="entry name" value="Adenylosuccinate_synthetase"/>
</dbReference>
<dbReference type="GO" id="GO:0044208">
    <property type="term" value="P:'de novo' AMP biosynthetic process"/>
    <property type="evidence" value="ECO:0007669"/>
    <property type="project" value="TreeGrafter"/>
</dbReference>
<keyword evidence="1" id="KW-0436">Ligase</keyword>
<reference evidence="7" key="1">
    <citation type="journal article" date="2015" name="Nature">
        <title>Complex archaea that bridge the gap between prokaryotes and eukaryotes.</title>
        <authorList>
            <person name="Spang A."/>
            <person name="Saw J.H."/>
            <person name="Jorgensen S.L."/>
            <person name="Zaremba-Niedzwiedzka K."/>
            <person name="Martijn J."/>
            <person name="Lind A.E."/>
            <person name="van Eijk R."/>
            <person name="Schleper C."/>
            <person name="Guy L."/>
            <person name="Ettema T.J."/>
        </authorList>
    </citation>
    <scope>NUCLEOTIDE SEQUENCE</scope>
</reference>
<proteinExistence type="inferred from homology"/>
<dbReference type="GO" id="GO:0046040">
    <property type="term" value="P:IMP metabolic process"/>
    <property type="evidence" value="ECO:0007669"/>
    <property type="project" value="TreeGrafter"/>
</dbReference>
<evidence type="ECO:0000256" key="4">
    <source>
        <dbReference type="ARBA" id="ARBA00022755"/>
    </source>
</evidence>
<dbReference type="EMBL" id="LAZR01052362">
    <property type="protein sequence ID" value="KKK83134.1"/>
    <property type="molecule type" value="Genomic_DNA"/>
</dbReference>
<evidence type="ECO:0000256" key="6">
    <source>
        <dbReference type="ARBA" id="ARBA00023134"/>
    </source>
</evidence>
<dbReference type="GO" id="GO:0046872">
    <property type="term" value="F:metal ion binding"/>
    <property type="evidence" value="ECO:0007669"/>
    <property type="project" value="UniProtKB-KW"/>
</dbReference>
<keyword evidence="3" id="KW-0547">Nucleotide-binding</keyword>
<accession>A0A0F9AXP4</accession>
<dbReference type="InterPro" id="IPR042109">
    <property type="entry name" value="Adenylosuccinate_synth_dom1"/>
</dbReference>
<evidence type="ECO:0000313" key="7">
    <source>
        <dbReference type="EMBL" id="KKK83134.1"/>
    </source>
</evidence>
<dbReference type="PANTHER" id="PTHR11846:SF0">
    <property type="entry name" value="ADENYLOSUCCINATE SYNTHETASE"/>
    <property type="match status" value="1"/>
</dbReference>
<organism evidence="7">
    <name type="scientific">marine sediment metagenome</name>
    <dbReference type="NCBI Taxonomy" id="412755"/>
    <lineage>
        <taxon>unclassified sequences</taxon>
        <taxon>metagenomes</taxon>
        <taxon>ecological metagenomes</taxon>
    </lineage>
</organism>
<dbReference type="Pfam" id="PF00709">
    <property type="entry name" value="Adenylsucc_synt"/>
    <property type="match status" value="1"/>
</dbReference>